<keyword evidence="4" id="KW-1185">Reference proteome</keyword>
<dbReference type="AlphaFoldDB" id="A0A934SS17"/>
<keyword evidence="1" id="KW-0233">DNA recombination</keyword>
<proteinExistence type="predicted"/>
<dbReference type="CDD" id="cd00397">
    <property type="entry name" value="DNA_BRE_C"/>
    <property type="match status" value="1"/>
</dbReference>
<dbReference type="InterPro" id="IPR002104">
    <property type="entry name" value="Integrase_catalytic"/>
</dbReference>
<dbReference type="EMBL" id="JAEPBG010000004">
    <property type="protein sequence ID" value="MBK4735540.1"/>
    <property type="molecule type" value="Genomic_DNA"/>
</dbReference>
<gene>
    <name evidence="3" type="ORF">JJB74_13030</name>
</gene>
<dbReference type="Pfam" id="PF00589">
    <property type="entry name" value="Phage_integrase"/>
    <property type="match status" value="1"/>
</dbReference>
<organism evidence="3 4">
    <name type="scientific">Noviherbaspirillum pedocola</name>
    <dbReference type="NCBI Taxonomy" id="2801341"/>
    <lineage>
        <taxon>Bacteria</taxon>
        <taxon>Pseudomonadati</taxon>
        <taxon>Pseudomonadota</taxon>
        <taxon>Betaproteobacteria</taxon>
        <taxon>Burkholderiales</taxon>
        <taxon>Oxalobacteraceae</taxon>
        <taxon>Noviherbaspirillum</taxon>
    </lineage>
</organism>
<comment type="caution">
    <text evidence="3">The sequence shown here is derived from an EMBL/GenBank/DDBJ whole genome shotgun (WGS) entry which is preliminary data.</text>
</comment>
<sequence length="709" mass="79993">MGPIRSQIAEAIANIRVSLEDPDACEERGLDQYDEDFESEELKDLECPGDVAEKTVFRLSAMPIEEWGSIRVTPKSFFGDLRWDFSMYPLPHPHLGNCLVVRAELLKEKLEHWRAIVASLSFYRIPHFTPFGHIRSYSSMQRAPARITKLVGLFEKHNLYIGDPKANSFRTIDHLSEESVIAYIDSHDSAIVREMIASVLKYWSSLSTQGLLPHLYSCYTRFISEETYTKYATEAYESLQPWEPIELDNYVALVSHCFRLAKDCSADALWLWRTYYPSLVAFDEDKLLWNPTGHSVASQKGVDLFKSYTPFNVGESPWWRLGLKIRLTKISPSHIAATPSLVYADTADGEYLDYRHVLGTIASVMHACIVVIFATTGMRSSEVGGMKSGCVSIDGEGHWLTFTVFKTSASSQGEEKKIPVPEITAQAIEFLEQVCSESRRYGKHDYLLSAIHPSSFGKRMSLTFPRHAVIRMCDAVEIPRAHCHQFRKTLAMYLIYQDPRSVQLIKMLFSHASLKMTMRYIMSLPSIHDEVMRIMIAENTGTLVDIINAAMNEKIGGIAGQRVKESLAGSPSFVAALMDDGKETIEAYVHALLHQGAALLHRTNFAICLRTLNSAERAPCDARSEKVRRTMHPNTSMCEPLNCNHAVFTEENVPSLQNIVIFHQKLATDSFVSSNQAAFSEKQIRLAFTRLTEIDEAQAEAFMERVANG</sequence>
<evidence type="ECO:0000256" key="1">
    <source>
        <dbReference type="ARBA" id="ARBA00023172"/>
    </source>
</evidence>
<dbReference type="GO" id="GO:0006310">
    <property type="term" value="P:DNA recombination"/>
    <property type="evidence" value="ECO:0007669"/>
    <property type="project" value="UniProtKB-KW"/>
</dbReference>
<evidence type="ECO:0000313" key="3">
    <source>
        <dbReference type="EMBL" id="MBK4735540.1"/>
    </source>
</evidence>
<accession>A0A934SS17</accession>
<name>A0A934SS17_9BURK</name>
<dbReference type="GO" id="GO:0003677">
    <property type="term" value="F:DNA binding"/>
    <property type="evidence" value="ECO:0007669"/>
    <property type="project" value="InterPro"/>
</dbReference>
<dbReference type="GO" id="GO:0015074">
    <property type="term" value="P:DNA integration"/>
    <property type="evidence" value="ECO:0007669"/>
    <property type="project" value="InterPro"/>
</dbReference>
<dbReference type="RefSeq" id="WP_200592289.1">
    <property type="nucleotide sequence ID" value="NZ_JAEPBG010000004.1"/>
</dbReference>
<dbReference type="InterPro" id="IPR011010">
    <property type="entry name" value="DNA_brk_join_enz"/>
</dbReference>
<dbReference type="Gene3D" id="1.10.443.10">
    <property type="entry name" value="Intergrase catalytic core"/>
    <property type="match status" value="1"/>
</dbReference>
<dbReference type="InterPro" id="IPR013762">
    <property type="entry name" value="Integrase-like_cat_sf"/>
</dbReference>
<dbReference type="PROSITE" id="PS51898">
    <property type="entry name" value="TYR_RECOMBINASE"/>
    <property type="match status" value="1"/>
</dbReference>
<dbReference type="SUPFAM" id="SSF56349">
    <property type="entry name" value="DNA breaking-rejoining enzymes"/>
    <property type="match status" value="1"/>
</dbReference>
<reference evidence="3" key="1">
    <citation type="submission" date="2021-01" db="EMBL/GenBank/DDBJ databases">
        <title>Genome sequence of strain Noviherbaspirillum sp. DKR-6.</title>
        <authorList>
            <person name="Chaudhary D.K."/>
        </authorList>
    </citation>
    <scope>NUCLEOTIDE SEQUENCE</scope>
    <source>
        <strain evidence="3">DKR-6</strain>
    </source>
</reference>
<evidence type="ECO:0000259" key="2">
    <source>
        <dbReference type="PROSITE" id="PS51898"/>
    </source>
</evidence>
<protein>
    <submittedName>
        <fullName evidence="3">Site-specific integrase</fullName>
    </submittedName>
</protein>
<dbReference type="Proteomes" id="UP000622890">
    <property type="component" value="Unassembled WGS sequence"/>
</dbReference>
<evidence type="ECO:0000313" key="4">
    <source>
        <dbReference type="Proteomes" id="UP000622890"/>
    </source>
</evidence>
<feature type="domain" description="Tyr recombinase" evidence="2">
    <location>
        <begin position="340"/>
        <end position="533"/>
    </location>
</feature>